<dbReference type="GO" id="GO:0006355">
    <property type="term" value="P:regulation of DNA-templated transcription"/>
    <property type="evidence" value="ECO:0007669"/>
    <property type="project" value="InterPro"/>
</dbReference>
<dbReference type="Gene3D" id="1.10.10.10">
    <property type="entry name" value="Winged helix-like DNA-binding domain superfamily/Winged helix DNA-binding domain"/>
    <property type="match status" value="1"/>
</dbReference>
<dbReference type="AlphaFoldDB" id="A0A109JGJ8"/>
<dbReference type="Pfam" id="PF00196">
    <property type="entry name" value="GerE"/>
    <property type="match status" value="1"/>
</dbReference>
<evidence type="ECO:0000256" key="1">
    <source>
        <dbReference type="ARBA" id="ARBA00023015"/>
    </source>
</evidence>
<keyword evidence="6" id="KW-1185">Reference proteome</keyword>
<gene>
    <name evidence="5" type="ORF">AS156_18865</name>
</gene>
<dbReference type="InterPro" id="IPR016032">
    <property type="entry name" value="Sig_transdc_resp-reg_C-effctor"/>
</dbReference>
<dbReference type="InterPro" id="IPR036388">
    <property type="entry name" value="WH-like_DNA-bd_sf"/>
</dbReference>
<comment type="caution">
    <text evidence="5">The sequence shown here is derived from an EMBL/GenBank/DDBJ whole genome shotgun (WGS) entry which is preliminary data.</text>
</comment>
<dbReference type="InterPro" id="IPR000792">
    <property type="entry name" value="Tscrpt_reg_LuxR_C"/>
</dbReference>
<feature type="domain" description="HTH luxR-type" evidence="4">
    <location>
        <begin position="239"/>
        <end position="302"/>
    </location>
</feature>
<evidence type="ECO:0000256" key="2">
    <source>
        <dbReference type="ARBA" id="ARBA00023125"/>
    </source>
</evidence>
<sequence length="323" mass="35631">MRLVAGRIAILVIGFVFLDGKGCSILITQQSLMPPRSSRLLKAVPRVVVQESLGTAQFDGDLLVNLLEAIGTPSFASVLGAFLHALCGARHFLAFRVGKEELTELQHCSFFPKHRSAFYSEAVNWQRAPLIIEAQRTVKGGKPALVYMDAGYVESAGKCHWSVGRDRLVICGRCASGDFGLSILHDEACSPFSPEAIDKLGRKAALLISFLGKHVDACDERCSVDGALSSLPDIEACIIARSSVPPREIQVCARILFGLPSSDIAQDLSVSEQTIKTYRKRIYQRLGIGSERELLTWYLRQWTQWRTRVIDGARKSSIHSYIP</sequence>
<keyword evidence="1" id="KW-0805">Transcription regulation</keyword>
<evidence type="ECO:0000313" key="5">
    <source>
        <dbReference type="EMBL" id="KWV48528.1"/>
    </source>
</evidence>
<dbReference type="PRINTS" id="PR00038">
    <property type="entry name" value="HTHLUXR"/>
</dbReference>
<name>A0A109JGJ8_9BRAD</name>
<evidence type="ECO:0000313" key="6">
    <source>
        <dbReference type="Proteomes" id="UP000057737"/>
    </source>
</evidence>
<dbReference type="PANTHER" id="PTHR44688:SF16">
    <property type="entry name" value="DNA-BINDING TRANSCRIPTIONAL ACTIVATOR DEVR_DOSR"/>
    <property type="match status" value="1"/>
</dbReference>
<dbReference type="SUPFAM" id="SSF46894">
    <property type="entry name" value="C-terminal effector domain of the bipartite response regulators"/>
    <property type="match status" value="1"/>
</dbReference>
<dbReference type="PROSITE" id="PS00622">
    <property type="entry name" value="HTH_LUXR_1"/>
    <property type="match status" value="1"/>
</dbReference>
<reference evidence="5 6" key="1">
    <citation type="submission" date="2015-11" db="EMBL/GenBank/DDBJ databases">
        <title>Draft Genome Sequence of the Strain BR 10303 (Bradyrhizobium sp.) isolated from nodules of Centrolobium paraense.</title>
        <authorList>
            <person name="Zelli J.E."/>
            <person name="Simoes-Araujo J.L."/>
            <person name="Barauna A.C."/>
            <person name="Silva K."/>
        </authorList>
    </citation>
    <scope>NUCLEOTIDE SEQUENCE [LARGE SCALE GENOMIC DNA]</scope>
    <source>
        <strain evidence="5 6">BR 10303</strain>
    </source>
</reference>
<dbReference type="PANTHER" id="PTHR44688">
    <property type="entry name" value="DNA-BINDING TRANSCRIPTIONAL ACTIVATOR DEVR_DOSR"/>
    <property type="match status" value="1"/>
</dbReference>
<protein>
    <recommendedName>
        <fullName evidence="4">HTH luxR-type domain-containing protein</fullName>
    </recommendedName>
</protein>
<dbReference type="Proteomes" id="UP000057737">
    <property type="component" value="Unassembled WGS sequence"/>
</dbReference>
<dbReference type="SMART" id="SM00421">
    <property type="entry name" value="HTH_LUXR"/>
    <property type="match status" value="1"/>
</dbReference>
<dbReference type="GO" id="GO:0003677">
    <property type="term" value="F:DNA binding"/>
    <property type="evidence" value="ECO:0007669"/>
    <property type="project" value="UniProtKB-KW"/>
</dbReference>
<keyword evidence="3" id="KW-0804">Transcription</keyword>
<dbReference type="EMBL" id="LNCU01000107">
    <property type="protein sequence ID" value="KWV48528.1"/>
    <property type="molecule type" value="Genomic_DNA"/>
</dbReference>
<proteinExistence type="predicted"/>
<organism evidence="5 6">
    <name type="scientific">Bradyrhizobium macuxiense</name>
    <dbReference type="NCBI Taxonomy" id="1755647"/>
    <lineage>
        <taxon>Bacteria</taxon>
        <taxon>Pseudomonadati</taxon>
        <taxon>Pseudomonadota</taxon>
        <taxon>Alphaproteobacteria</taxon>
        <taxon>Hyphomicrobiales</taxon>
        <taxon>Nitrobacteraceae</taxon>
        <taxon>Bradyrhizobium</taxon>
    </lineage>
</organism>
<accession>A0A109JGJ8</accession>
<dbReference type="PROSITE" id="PS50043">
    <property type="entry name" value="HTH_LUXR_2"/>
    <property type="match status" value="1"/>
</dbReference>
<keyword evidence="2" id="KW-0238">DNA-binding</keyword>
<dbReference type="CDD" id="cd06170">
    <property type="entry name" value="LuxR_C_like"/>
    <property type="match status" value="1"/>
</dbReference>
<evidence type="ECO:0000256" key="3">
    <source>
        <dbReference type="ARBA" id="ARBA00023163"/>
    </source>
</evidence>
<evidence type="ECO:0000259" key="4">
    <source>
        <dbReference type="PROSITE" id="PS50043"/>
    </source>
</evidence>